<keyword evidence="3 5" id="KW-1133">Transmembrane helix</keyword>
<keyword evidence="4 5" id="KW-0472">Membrane</keyword>
<dbReference type="EMBL" id="GDRN01053626">
    <property type="protein sequence ID" value="JAI66153.1"/>
    <property type="molecule type" value="Transcribed_RNA"/>
</dbReference>
<dbReference type="InterPro" id="IPR050549">
    <property type="entry name" value="MFS_Trehalose_Transporter"/>
</dbReference>
<feature type="transmembrane region" description="Helical" evidence="5">
    <location>
        <begin position="167"/>
        <end position="186"/>
    </location>
</feature>
<sequence>MVTLAVMTYATEIPDTAFRGTISTITCLMFLMGACVCTAIGIALTWYYVALGNMSVLLVYICIVPFLPESPTFLIITGQEKRATKVLERLRGAYIDIGNEISLLKKMNDEMMSNTSWSFLLHRRVQKRILVLTILFIVQAFSGTAVLRANAVRILHDSGVTVNKTMFATLLLLLPIGGFFVLWSLVDRAGRKVCLTISLTLMSVSYIFLGTKVYLQEPTVVSLVPLEPNSTASSPPYFTAQRLVQKISLKNIHSFQIGYSLPK</sequence>
<dbReference type="InterPro" id="IPR005828">
    <property type="entry name" value="MFS_sugar_transport-like"/>
</dbReference>
<name>A0A0P4WWS3_SCYOL</name>
<evidence type="ECO:0000256" key="2">
    <source>
        <dbReference type="ARBA" id="ARBA00022692"/>
    </source>
</evidence>
<feature type="transmembrane region" description="Helical" evidence="5">
    <location>
        <begin position="28"/>
        <end position="49"/>
    </location>
</feature>
<dbReference type="AlphaFoldDB" id="A0A0P4WWS3"/>
<dbReference type="Pfam" id="PF00083">
    <property type="entry name" value="Sugar_tr"/>
    <property type="match status" value="1"/>
</dbReference>
<evidence type="ECO:0008006" key="7">
    <source>
        <dbReference type="Google" id="ProtNLM"/>
    </source>
</evidence>
<dbReference type="PANTHER" id="PTHR48021">
    <property type="match status" value="1"/>
</dbReference>
<evidence type="ECO:0000256" key="4">
    <source>
        <dbReference type="ARBA" id="ARBA00023136"/>
    </source>
</evidence>
<dbReference type="InterPro" id="IPR036259">
    <property type="entry name" value="MFS_trans_sf"/>
</dbReference>
<organism evidence="6">
    <name type="scientific">Scylla olivacea</name>
    <name type="common">Orange mud crab</name>
    <name type="synonym">Cancer olivacea</name>
    <dbReference type="NCBI Taxonomy" id="85551"/>
    <lineage>
        <taxon>Eukaryota</taxon>
        <taxon>Metazoa</taxon>
        <taxon>Ecdysozoa</taxon>
        <taxon>Arthropoda</taxon>
        <taxon>Crustacea</taxon>
        <taxon>Multicrustacea</taxon>
        <taxon>Malacostraca</taxon>
        <taxon>Eumalacostraca</taxon>
        <taxon>Eucarida</taxon>
        <taxon>Decapoda</taxon>
        <taxon>Pleocyemata</taxon>
        <taxon>Brachyura</taxon>
        <taxon>Eubrachyura</taxon>
        <taxon>Portunoidea</taxon>
        <taxon>Portunidae</taxon>
        <taxon>Portuninae</taxon>
        <taxon>Scylla</taxon>
    </lineage>
</organism>
<dbReference type="PANTHER" id="PTHR48021:SF1">
    <property type="entry name" value="GH07001P-RELATED"/>
    <property type="match status" value="1"/>
</dbReference>
<dbReference type="GO" id="GO:0022857">
    <property type="term" value="F:transmembrane transporter activity"/>
    <property type="evidence" value="ECO:0007669"/>
    <property type="project" value="InterPro"/>
</dbReference>
<feature type="transmembrane region" description="Helical" evidence="5">
    <location>
        <begin position="129"/>
        <end position="147"/>
    </location>
</feature>
<feature type="transmembrane region" description="Helical" evidence="5">
    <location>
        <begin position="193"/>
        <end position="215"/>
    </location>
</feature>
<reference evidence="6" key="1">
    <citation type="submission" date="2015-09" db="EMBL/GenBank/DDBJ databases">
        <title>Scylla olivacea transcriptome.</title>
        <authorList>
            <person name="Ikhwanuddin M."/>
        </authorList>
    </citation>
    <scope>NUCLEOTIDE SEQUENCE</scope>
</reference>
<evidence type="ECO:0000256" key="3">
    <source>
        <dbReference type="ARBA" id="ARBA00022989"/>
    </source>
</evidence>
<evidence type="ECO:0000256" key="1">
    <source>
        <dbReference type="ARBA" id="ARBA00004370"/>
    </source>
</evidence>
<evidence type="ECO:0000313" key="6">
    <source>
        <dbReference type="EMBL" id="JAI66153.1"/>
    </source>
</evidence>
<dbReference type="SUPFAM" id="SSF103473">
    <property type="entry name" value="MFS general substrate transporter"/>
    <property type="match status" value="1"/>
</dbReference>
<feature type="transmembrane region" description="Helical" evidence="5">
    <location>
        <begin position="55"/>
        <end position="76"/>
    </location>
</feature>
<proteinExistence type="predicted"/>
<dbReference type="Gene3D" id="1.20.1250.20">
    <property type="entry name" value="MFS general substrate transporter like domains"/>
    <property type="match status" value="1"/>
</dbReference>
<dbReference type="GO" id="GO:0016020">
    <property type="term" value="C:membrane"/>
    <property type="evidence" value="ECO:0007669"/>
    <property type="project" value="UniProtKB-SubCell"/>
</dbReference>
<protein>
    <recommendedName>
        <fullName evidence="7">Major facilitator superfamily (MFS) profile domain-containing protein</fullName>
    </recommendedName>
</protein>
<comment type="subcellular location">
    <subcellularLocation>
        <location evidence="1">Membrane</location>
    </subcellularLocation>
</comment>
<evidence type="ECO:0000256" key="5">
    <source>
        <dbReference type="SAM" id="Phobius"/>
    </source>
</evidence>
<keyword evidence="2 5" id="KW-0812">Transmembrane</keyword>
<accession>A0A0P4WWS3</accession>